<evidence type="ECO:0000313" key="2">
    <source>
        <dbReference type="EMBL" id="PWZ13001.1"/>
    </source>
</evidence>
<dbReference type="EMBL" id="NCVQ01000008">
    <property type="protein sequence ID" value="PWZ13001.1"/>
    <property type="molecule type" value="Genomic_DNA"/>
</dbReference>
<accession>A0A3L6DZF0</accession>
<evidence type="ECO:0000313" key="3">
    <source>
        <dbReference type="Proteomes" id="UP000251960"/>
    </source>
</evidence>
<organism evidence="2 3">
    <name type="scientific">Zea mays</name>
    <name type="common">Maize</name>
    <dbReference type="NCBI Taxonomy" id="4577"/>
    <lineage>
        <taxon>Eukaryota</taxon>
        <taxon>Viridiplantae</taxon>
        <taxon>Streptophyta</taxon>
        <taxon>Embryophyta</taxon>
        <taxon>Tracheophyta</taxon>
        <taxon>Spermatophyta</taxon>
        <taxon>Magnoliopsida</taxon>
        <taxon>Liliopsida</taxon>
        <taxon>Poales</taxon>
        <taxon>Poaceae</taxon>
        <taxon>PACMAD clade</taxon>
        <taxon>Panicoideae</taxon>
        <taxon>Andropogonodae</taxon>
        <taxon>Andropogoneae</taxon>
        <taxon>Tripsacinae</taxon>
        <taxon>Zea</taxon>
    </lineage>
</organism>
<feature type="compositionally biased region" description="Basic and acidic residues" evidence="1">
    <location>
        <begin position="1"/>
        <end position="10"/>
    </location>
</feature>
<gene>
    <name evidence="2" type="ORF">Zm00014a_007085</name>
</gene>
<feature type="region of interest" description="Disordered" evidence="1">
    <location>
        <begin position="1"/>
        <end position="71"/>
    </location>
</feature>
<proteinExistence type="predicted"/>
<protein>
    <submittedName>
        <fullName evidence="2">Uncharacterized protein</fullName>
    </submittedName>
</protein>
<evidence type="ECO:0000256" key="1">
    <source>
        <dbReference type="SAM" id="MobiDB-lite"/>
    </source>
</evidence>
<feature type="compositionally biased region" description="Basic and acidic residues" evidence="1">
    <location>
        <begin position="27"/>
        <end position="41"/>
    </location>
</feature>
<dbReference type="Proteomes" id="UP000251960">
    <property type="component" value="Chromosome 7"/>
</dbReference>
<sequence length="71" mass="7231">MEQGGRRGRGETAGGGAMGRSGARAPVMEESRASAAREKAVGDPQGRSSMGKKLSAGKNLGAMELLLASRE</sequence>
<dbReference type="AlphaFoldDB" id="A0A3L6DZF0"/>
<comment type="caution">
    <text evidence="2">The sequence shown here is derived from an EMBL/GenBank/DDBJ whole genome shotgun (WGS) entry which is preliminary data.</text>
</comment>
<name>A0A3L6DZF0_MAIZE</name>
<reference evidence="2 3" key="1">
    <citation type="journal article" date="2018" name="Nat. Genet.">
        <title>Extensive intraspecific gene order and gene structural variations between Mo17 and other maize genomes.</title>
        <authorList>
            <person name="Sun S."/>
            <person name="Zhou Y."/>
            <person name="Chen J."/>
            <person name="Shi J."/>
            <person name="Zhao H."/>
            <person name="Zhao H."/>
            <person name="Song W."/>
            <person name="Zhang M."/>
            <person name="Cui Y."/>
            <person name="Dong X."/>
            <person name="Liu H."/>
            <person name="Ma X."/>
            <person name="Jiao Y."/>
            <person name="Wang B."/>
            <person name="Wei X."/>
            <person name="Stein J.C."/>
            <person name="Glaubitz J.C."/>
            <person name="Lu F."/>
            <person name="Yu G."/>
            <person name="Liang C."/>
            <person name="Fengler K."/>
            <person name="Li B."/>
            <person name="Rafalski A."/>
            <person name="Schnable P.S."/>
            <person name="Ware D.H."/>
            <person name="Buckler E.S."/>
            <person name="Lai J."/>
        </authorList>
    </citation>
    <scope>NUCLEOTIDE SEQUENCE [LARGE SCALE GENOMIC DNA]</scope>
    <source>
        <strain evidence="3">cv. Missouri 17</strain>
        <tissue evidence="2">Seedling</tissue>
    </source>
</reference>